<keyword evidence="6" id="KW-0732">Signal</keyword>
<feature type="transmembrane region" description="Helical" evidence="13">
    <location>
        <begin position="595"/>
        <end position="612"/>
    </location>
</feature>
<dbReference type="SUPFAM" id="SSF52058">
    <property type="entry name" value="L domain-like"/>
    <property type="match status" value="1"/>
</dbReference>
<feature type="domain" description="TIR" evidence="14">
    <location>
        <begin position="654"/>
        <end position="811"/>
    </location>
</feature>
<evidence type="ECO:0000256" key="9">
    <source>
        <dbReference type="ARBA" id="ARBA00022989"/>
    </source>
</evidence>
<dbReference type="AlphaFoldDB" id="A0A9Q0NAB3"/>
<dbReference type="PRINTS" id="PR00019">
    <property type="entry name" value="LEURICHRPT"/>
</dbReference>
<dbReference type="Pfam" id="PF13855">
    <property type="entry name" value="LRR_8"/>
    <property type="match status" value="2"/>
</dbReference>
<keyword evidence="10 13" id="KW-0472">Membrane</keyword>
<dbReference type="InterPro" id="IPR032675">
    <property type="entry name" value="LRR_dom_sf"/>
</dbReference>
<dbReference type="OrthoDB" id="1081807at2759"/>
<keyword evidence="9 13" id="KW-1133">Transmembrane helix</keyword>
<evidence type="ECO:0000256" key="8">
    <source>
        <dbReference type="ARBA" id="ARBA00022859"/>
    </source>
</evidence>
<dbReference type="Gene3D" id="3.80.10.10">
    <property type="entry name" value="Ribonuclease Inhibitor"/>
    <property type="match status" value="3"/>
</dbReference>
<evidence type="ECO:0000259" key="14">
    <source>
        <dbReference type="PROSITE" id="PS50104"/>
    </source>
</evidence>
<reference evidence="15" key="1">
    <citation type="submission" date="2022-07" db="EMBL/GenBank/DDBJ databases">
        <authorList>
            <person name="Trinca V."/>
            <person name="Uliana J.V.C."/>
            <person name="Torres T.T."/>
            <person name="Ward R.J."/>
            <person name="Monesi N."/>
        </authorList>
    </citation>
    <scope>NUCLEOTIDE SEQUENCE</scope>
    <source>
        <strain evidence="15">HSMRA1968</strain>
        <tissue evidence="15">Whole embryos</tissue>
    </source>
</reference>
<accession>A0A9Q0NAB3</accession>
<keyword evidence="16" id="KW-1185">Reference proteome</keyword>
<dbReference type="InterPro" id="IPR003591">
    <property type="entry name" value="Leu-rich_rpt_typical-subtyp"/>
</dbReference>
<dbReference type="InterPro" id="IPR001611">
    <property type="entry name" value="Leu-rich_rpt"/>
</dbReference>
<evidence type="ECO:0000256" key="13">
    <source>
        <dbReference type="SAM" id="Phobius"/>
    </source>
</evidence>
<comment type="similarity">
    <text evidence="2">Belongs to the Toll-like receptor family.</text>
</comment>
<dbReference type="SMART" id="SM00255">
    <property type="entry name" value="TIR"/>
    <property type="match status" value="1"/>
</dbReference>
<dbReference type="PROSITE" id="PS50104">
    <property type="entry name" value="TIR"/>
    <property type="match status" value="1"/>
</dbReference>
<name>A0A9Q0NAB3_9DIPT</name>
<dbReference type="GO" id="GO:0004888">
    <property type="term" value="F:transmembrane signaling receptor activity"/>
    <property type="evidence" value="ECO:0007669"/>
    <property type="project" value="InterPro"/>
</dbReference>
<dbReference type="PROSITE" id="PS51450">
    <property type="entry name" value="LRR"/>
    <property type="match status" value="2"/>
</dbReference>
<dbReference type="EMBL" id="WJQU01000001">
    <property type="protein sequence ID" value="KAJ6645619.1"/>
    <property type="molecule type" value="Genomic_DNA"/>
</dbReference>
<dbReference type="Gene3D" id="3.40.50.10140">
    <property type="entry name" value="Toll/interleukin-1 receptor homology (TIR) domain"/>
    <property type="match status" value="1"/>
</dbReference>
<evidence type="ECO:0000256" key="12">
    <source>
        <dbReference type="ARBA" id="ARBA00023180"/>
    </source>
</evidence>
<dbReference type="GO" id="GO:0002224">
    <property type="term" value="P:toll-like receptor signaling pathway"/>
    <property type="evidence" value="ECO:0007669"/>
    <property type="project" value="InterPro"/>
</dbReference>
<organism evidence="15 16">
    <name type="scientific">Pseudolycoriella hygida</name>
    <dbReference type="NCBI Taxonomy" id="35572"/>
    <lineage>
        <taxon>Eukaryota</taxon>
        <taxon>Metazoa</taxon>
        <taxon>Ecdysozoa</taxon>
        <taxon>Arthropoda</taxon>
        <taxon>Hexapoda</taxon>
        <taxon>Insecta</taxon>
        <taxon>Pterygota</taxon>
        <taxon>Neoptera</taxon>
        <taxon>Endopterygota</taxon>
        <taxon>Diptera</taxon>
        <taxon>Nematocera</taxon>
        <taxon>Sciaroidea</taxon>
        <taxon>Sciaridae</taxon>
        <taxon>Pseudolycoriella</taxon>
    </lineage>
</organism>
<dbReference type="PANTHER" id="PTHR24365">
    <property type="entry name" value="TOLL-LIKE RECEPTOR"/>
    <property type="match status" value="1"/>
</dbReference>
<evidence type="ECO:0000313" key="15">
    <source>
        <dbReference type="EMBL" id="KAJ6645619.1"/>
    </source>
</evidence>
<dbReference type="SUPFAM" id="SSF52200">
    <property type="entry name" value="Toll/Interleukin receptor TIR domain"/>
    <property type="match status" value="1"/>
</dbReference>
<comment type="caution">
    <text evidence="15">The sequence shown here is derived from an EMBL/GenBank/DDBJ whole genome shotgun (WGS) entry which is preliminary data.</text>
</comment>
<dbReference type="FunFam" id="3.40.50.10140:FF:000001">
    <property type="entry name" value="Toll-like receptor 2"/>
    <property type="match status" value="1"/>
</dbReference>
<dbReference type="SMART" id="SM00369">
    <property type="entry name" value="LRR_TYP"/>
    <property type="match status" value="8"/>
</dbReference>
<proteinExistence type="inferred from homology"/>
<dbReference type="PRINTS" id="PR01537">
    <property type="entry name" value="INTRLKN1R1F"/>
</dbReference>
<keyword evidence="7" id="KW-0677">Repeat</keyword>
<keyword evidence="12" id="KW-0325">Glycoprotein</keyword>
<keyword evidence="4" id="KW-0433">Leucine-rich repeat</keyword>
<feature type="non-terminal residue" evidence="15">
    <location>
        <position position="821"/>
    </location>
</feature>
<evidence type="ECO:0000256" key="3">
    <source>
        <dbReference type="ARBA" id="ARBA00022588"/>
    </source>
</evidence>
<dbReference type="InterPro" id="IPR000157">
    <property type="entry name" value="TIR_dom"/>
</dbReference>
<evidence type="ECO:0000256" key="10">
    <source>
        <dbReference type="ARBA" id="ARBA00023136"/>
    </source>
</evidence>
<keyword evidence="8" id="KW-0391">Immunity</keyword>
<evidence type="ECO:0000256" key="11">
    <source>
        <dbReference type="ARBA" id="ARBA00023170"/>
    </source>
</evidence>
<dbReference type="PANTHER" id="PTHR24365:SF530">
    <property type="entry name" value="MSTPROX-RELATED"/>
    <property type="match status" value="1"/>
</dbReference>
<keyword evidence="3" id="KW-0399">Innate immunity</keyword>
<evidence type="ECO:0000256" key="7">
    <source>
        <dbReference type="ARBA" id="ARBA00022737"/>
    </source>
</evidence>
<evidence type="ECO:0000256" key="6">
    <source>
        <dbReference type="ARBA" id="ARBA00022729"/>
    </source>
</evidence>
<dbReference type="InterPro" id="IPR035897">
    <property type="entry name" value="Toll_tir_struct_dom_sf"/>
</dbReference>
<evidence type="ECO:0000256" key="5">
    <source>
        <dbReference type="ARBA" id="ARBA00022692"/>
    </source>
</evidence>
<protein>
    <submittedName>
        <fullName evidence="15">Toll-like receptor 2 type-2</fullName>
    </submittedName>
</protein>
<dbReference type="GO" id="GO:0045087">
    <property type="term" value="P:innate immune response"/>
    <property type="evidence" value="ECO:0007669"/>
    <property type="project" value="UniProtKB-KW"/>
</dbReference>
<gene>
    <name evidence="15" type="primary">TLR2-2</name>
    <name evidence="15" type="ORF">Bhyg_00826</name>
</gene>
<keyword evidence="11 15" id="KW-0675">Receptor</keyword>
<evidence type="ECO:0000256" key="1">
    <source>
        <dbReference type="ARBA" id="ARBA00004479"/>
    </source>
</evidence>
<sequence>TKCNDSAWRPGPPLKAPIYSNYPNHQLARPQVYPSSHDPCVLGSADLYLSWWINENGSLAVPDEIVEMTLDLSGVYVLNSTSIADQIRDIQENQLLGEPDIVFMSVAYSNLTTIPRDALQLVDFSLEYLSLTGNDLSGMLEEPAPEEHHMSSVPSLFNRMEVLKELDLRRCNIHYLRDGSFDNLVTLRKLFLSHNYIDEIGTTVFVQIPHLMHLDLSHNTINESMLTRDALSKTFEGIKFDNNFHFSDLQNLLFLDVSHSKVSILSTPSFTSMPSSLRMLSLCYTTLSHIPDGMFANSSLQVLDLSGNPSLAYYSQGGSLSNLSDSLQVLSMEDSMVKSLGLVCRLKNLKILQLEGNNINQISNATFDGLLSLEMLDLSSNHLSNWYSRVFESNPNLRLLKLWNNNINLVTSAMLDDFSSLTYLALGNNDFICNCEMREFMDQAISNSRQVNSSMVEQEMPTVTDTLNEIVASGYEAMLNDNHAFSYNIRRRILQQYLATMDSSYENILETKRKNVKYNLQIYNPKTGQARRHKRDVQTLSNTFNFTFQLLDFLETNYQCINSSSNDYYNLSEIDSCADNRSLDIPDIRTISNKLIILLSVFFFILVSFLVVYYKWWYVRYFFVIIKNAAILSYLGKEKIVQASSREEEDDEAYTYDVFVSYCEQNRDWIIDEFLPNIEHHRDIKVCLHERDFQVGLSILENIISCMDRSRCLLLIVSQSFLLSQWCQFEMHLAQHRLLETHRDQLILVLLEDIPKRKRPKTLHYLMKTKTYIKWPLYELTTDNLGFTIDKEALHVEEERRMFWKRLSKALMPFDYDESRI</sequence>
<evidence type="ECO:0000313" key="16">
    <source>
        <dbReference type="Proteomes" id="UP001151699"/>
    </source>
</evidence>
<dbReference type="GO" id="GO:0005886">
    <property type="term" value="C:plasma membrane"/>
    <property type="evidence" value="ECO:0007669"/>
    <property type="project" value="TreeGrafter"/>
</dbReference>
<keyword evidence="5 13" id="KW-0812">Transmembrane</keyword>
<evidence type="ECO:0000256" key="2">
    <source>
        <dbReference type="ARBA" id="ARBA00009634"/>
    </source>
</evidence>
<evidence type="ECO:0000256" key="4">
    <source>
        <dbReference type="ARBA" id="ARBA00022614"/>
    </source>
</evidence>
<dbReference type="Pfam" id="PF01582">
    <property type="entry name" value="TIR"/>
    <property type="match status" value="1"/>
</dbReference>
<dbReference type="Proteomes" id="UP001151699">
    <property type="component" value="Chromosome A"/>
</dbReference>
<comment type="subcellular location">
    <subcellularLocation>
        <location evidence="1">Membrane</location>
        <topology evidence="1">Single-pass type I membrane protein</topology>
    </subcellularLocation>
</comment>